<name>A0A075G6G1_9EURY</name>
<sequence>MGEDELTDSYAAEVAASMAAEAEARLAEVVNPDEEGRFASLSLIELVSSGGGPDLVGAIMVRLGEVRAALVGHGGAVVVDNSKVITQQNGSQSLELQLNLDGACVACGAAPGTLQGIQNDLLMDKEVSVVTFSATMLDHFDDLTSEFLQLHANVKFV</sequence>
<dbReference type="AlphaFoldDB" id="A0A075G6G1"/>
<dbReference type="Gene3D" id="3.30.300.130">
    <property type="entry name" value="Fe-S cluster assembly (FSCA)"/>
    <property type="match status" value="1"/>
</dbReference>
<organism evidence="1">
    <name type="scientific">uncultured marine group II/III euryarchaeote KM3_113_E08</name>
    <dbReference type="NCBI Taxonomy" id="1457853"/>
    <lineage>
        <taxon>Archaea</taxon>
        <taxon>Methanobacteriati</taxon>
        <taxon>Methanobacteriota</taxon>
        <taxon>environmental samples</taxon>
    </lineage>
</organism>
<dbReference type="EMBL" id="KF900566">
    <property type="protein sequence ID" value="AIE99550.1"/>
    <property type="molecule type" value="Genomic_DNA"/>
</dbReference>
<reference evidence="1" key="1">
    <citation type="journal article" date="2014" name="Genome Biol. Evol.">
        <title>Pangenome evidence for extensive interdomain horizontal transfer affecting lineage core and shell genes in uncultured planktonic thaumarchaeota and euryarchaeota.</title>
        <authorList>
            <person name="Deschamps P."/>
            <person name="Zivanovic Y."/>
            <person name="Moreira D."/>
            <person name="Rodriguez-Valera F."/>
            <person name="Lopez-Garcia P."/>
        </authorList>
    </citation>
    <scope>NUCLEOTIDE SEQUENCE</scope>
</reference>
<protein>
    <submittedName>
        <fullName evidence="1">Uncharacterized protein</fullName>
    </submittedName>
</protein>
<accession>A0A075G6G1</accession>
<evidence type="ECO:0000313" key="1">
    <source>
        <dbReference type="EMBL" id="AIE99550.1"/>
    </source>
</evidence>
<proteinExistence type="predicted"/>
<dbReference type="SUPFAM" id="SSF117916">
    <property type="entry name" value="Fe-S cluster assembly (FSCA) domain-like"/>
    <property type="match status" value="1"/>
</dbReference>
<dbReference type="InterPro" id="IPR034904">
    <property type="entry name" value="FSCA_dom_sf"/>
</dbReference>